<dbReference type="InterPro" id="IPR053154">
    <property type="entry name" value="c-di-AMP_regulator"/>
</dbReference>
<keyword evidence="1" id="KW-0812">Transmembrane</keyword>
<dbReference type="AlphaFoldDB" id="A0A1M6RFL9"/>
<protein>
    <submittedName>
        <fullName evidence="2">YbbR domain-containing protein</fullName>
    </submittedName>
</protein>
<proteinExistence type="predicted"/>
<keyword evidence="1" id="KW-1133">Transmembrane helix</keyword>
<dbReference type="EMBL" id="FRAD01000022">
    <property type="protein sequence ID" value="SHK31186.1"/>
    <property type="molecule type" value="Genomic_DNA"/>
</dbReference>
<dbReference type="Proteomes" id="UP000183952">
    <property type="component" value="Unassembled WGS sequence"/>
</dbReference>
<keyword evidence="1" id="KW-0472">Membrane</keyword>
<feature type="transmembrane region" description="Helical" evidence="1">
    <location>
        <begin position="9"/>
        <end position="26"/>
    </location>
</feature>
<evidence type="ECO:0000313" key="3">
    <source>
        <dbReference type="Proteomes" id="UP000183952"/>
    </source>
</evidence>
<keyword evidence="3" id="KW-1185">Reference proteome</keyword>
<reference evidence="2 3" key="1">
    <citation type="submission" date="2016-11" db="EMBL/GenBank/DDBJ databases">
        <authorList>
            <person name="Jaros S."/>
            <person name="Januszkiewicz K."/>
            <person name="Wedrychowicz H."/>
        </authorList>
    </citation>
    <scope>NUCLEOTIDE SEQUENCE [LARGE SCALE GENOMIC DNA]</scope>
    <source>
        <strain evidence="2 3">DSM 3090</strain>
    </source>
</reference>
<dbReference type="Pfam" id="PF07949">
    <property type="entry name" value="YbbR"/>
    <property type="match status" value="2"/>
</dbReference>
<dbReference type="STRING" id="1121331.SAMN02745248_02272"/>
<evidence type="ECO:0000313" key="2">
    <source>
        <dbReference type="EMBL" id="SHK31186.1"/>
    </source>
</evidence>
<dbReference type="Gene3D" id="2.170.120.30">
    <property type="match status" value="2"/>
</dbReference>
<name>A0A1M6RFL9_9CLOT</name>
<dbReference type="InterPro" id="IPR012505">
    <property type="entry name" value="YbbR"/>
</dbReference>
<dbReference type="Gene3D" id="2.170.120.40">
    <property type="entry name" value="YbbR-like domain"/>
    <property type="match status" value="2"/>
</dbReference>
<dbReference type="RefSeq" id="WP_072904195.1">
    <property type="nucleotide sequence ID" value="NZ_FRAD01000022.1"/>
</dbReference>
<sequence>MEKEKTKLVFVRVCCVLLAFSLWLYITKTENPNVTYTIRNITVQLKNADALSQKNLCIENTTGYTTDVKVEGKSSDGRVTANEFNLYVDLAEYALKEGSNKLPIKVENSPSSVNILNDSGLWLEISVDRIAEQVVPVKIEVAEGSSEDRFLKDVITDPKEVTVTGPSRKVSQVKYALGHFDVKKSTQTKTAVVTVKPVNALNDEVKDVKLDTNIVNVALGVNTIKSLPVKVITSGNSSTSYKVTKTEVNPSIIKVMGDEKIVNSLQYIETSPVDISDLKDTTTVGNVKLMLPQGVDFLESTTKVDVTVYVDRHYIEKKITDSIEVKNLPSDYTVTMDHNSITYTVSGLDSIMSSLKDSDIKVYVDVSGYSEGSHSAQIKMELPSGVTLVKKDIENVNINIQKKVEG</sequence>
<dbReference type="PANTHER" id="PTHR37804">
    <property type="entry name" value="CDAA REGULATORY PROTEIN CDAR"/>
    <property type="match status" value="1"/>
</dbReference>
<evidence type="ECO:0000256" key="1">
    <source>
        <dbReference type="SAM" id="Phobius"/>
    </source>
</evidence>
<gene>
    <name evidence="2" type="ORF">SAMN02745248_02272</name>
</gene>
<organism evidence="2 3">
    <name type="scientific">Hathewaya proteolytica DSM 3090</name>
    <dbReference type="NCBI Taxonomy" id="1121331"/>
    <lineage>
        <taxon>Bacteria</taxon>
        <taxon>Bacillati</taxon>
        <taxon>Bacillota</taxon>
        <taxon>Clostridia</taxon>
        <taxon>Eubacteriales</taxon>
        <taxon>Clostridiaceae</taxon>
        <taxon>Hathewaya</taxon>
    </lineage>
</organism>
<accession>A0A1M6RFL9</accession>
<dbReference type="CDD" id="cd20206">
    <property type="entry name" value="YbbR"/>
    <property type="match status" value="1"/>
</dbReference>
<dbReference type="PANTHER" id="PTHR37804:SF1">
    <property type="entry name" value="CDAA REGULATORY PROTEIN CDAR"/>
    <property type="match status" value="1"/>
</dbReference>
<dbReference type="OrthoDB" id="2111604at2"/>